<feature type="transmembrane region" description="Helical" evidence="1">
    <location>
        <begin position="6"/>
        <end position="28"/>
    </location>
</feature>
<sequence>MNFLGFLLGFLILVSSDCLIGFLIWILYKYIDLKYFSDFEITTLKEENKYLRQENKKINGTSADFWDDKKGRNKL</sequence>
<dbReference type="EMBL" id="PP511793">
    <property type="protein sequence ID" value="XCD07661.1"/>
    <property type="molecule type" value="Genomic_DNA"/>
</dbReference>
<keyword evidence="1" id="KW-1133">Transmembrane helix</keyword>
<proteinExistence type="predicted"/>
<protein>
    <submittedName>
        <fullName evidence="2">Uncharacterized protein</fullName>
    </submittedName>
</protein>
<keyword evidence="1" id="KW-0812">Transmembrane</keyword>
<keyword evidence="1" id="KW-0472">Membrane</keyword>
<accession>A0AAU8B7T9</accession>
<evidence type="ECO:0000256" key="1">
    <source>
        <dbReference type="SAM" id="Phobius"/>
    </source>
</evidence>
<name>A0AAU8B7T9_9VIRU</name>
<reference evidence="2" key="1">
    <citation type="submission" date="2024-03" db="EMBL/GenBank/DDBJ databases">
        <title>Diverse circular DNA viruses in blood, oral, and fecal samples of captive lemurs.</title>
        <authorList>
            <person name="Paietta E.N."/>
            <person name="Kraberger S."/>
            <person name="Lund M.C."/>
            <person name="Custer J.M."/>
            <person name="Vargas K.M."/>
            <person name="Ehmke E.E."/>
            <person name="Yoder A.D."/>
            <person name="Varsani A."/>
        </authorList>
    </citation>
    <scope>NUCLEOTIDE SEQUENCE</scope>
    <source>
        <strain evidence="2">Duke_28FS_21</strain>
    </source>
</reference>
<evidence type="ECO:0000313" key="2">
    <source>
        <dbReference type="EMBL" id="XCD07661.1"/>
    </source>
</evidence>
<organism evidence="2">
    <name type="scientific">Dulem virus 59</name>
    <dbReference type="NCBI Taxonomy" id="3145770"/>
    <lineage>
        <taxon>Viruses</taxon>
        <taxon>Monodnaviria</taxon>
        <taxon>Loebvirae</taxon>
        <taxon>Hofneiviricota</taxon>
        <taxon>Faserviricetes</taxon>
        <taxon>Tubulavirales</taxon>
        <taxon>Inoviridae</taxon>
        <taxon>Inovirus</taxon>
    </lineage>
</organism>